<dbReference type="PROSITE" id="PS50921">
    <property type="entry name" value="ANTAR"/>
    <property type="match status" value="1"/>
</dbReference>
<organism evidence="6 7">
    <name type="scientific">Paractinoplanes brasiliensis</name>
    <dbReference type="NCBI Taxonomy" id="52695"/>
    <lineage>
        <taxon>Bacteria</taxon>
        <taxon>Bacillati</taxon>
        <taxon>Actinomycetota</taxon>
        <taxon>Actinomycetes</taxon>
        <taxon>Micromonosporales</taxon>
        <taxon>Micromonosporaceae</taxon>
        <taxon>Paractinoplanes</taxon>
    </lineage>
</organism>
<dbReference type="SUPFAM" id="SSF55781">
    <property type="entry name" value="GAF domain-like"/>
    <property type="match status" value="1"/>
</dbReference>
<dbReference type="SMART" id="SM00065">
    <property type="entry name" value="GAF"/>
    <property type="match status" value="1"/>
</dbReference>
<dbReference type="SUPFAM" id="SSF52172">
    <property type="entry name" value="CheY-like"/>
    <property type="match status" value="1"/>
</dbReference>
<evidence type="ECO:0000256" key="3">
    <source>
        <dbReference type="ARBA" id="ARBA00023015"/>
    </source>
</evidence>
<dbReference type="InterPro" id="IPR005561">
    <property type="entry name" value="ANTAR"/>
</dbReference>
<reference evidence="6 7" key="1">
    <citation type="submission" date="2019-03" db="EMBL/GenBank/DDBJ databases">
        <title>Sequencing the genomes of 1000 actinobacteria strains.</title>
        <authorList>
            <person name="Klenk H.-P."/>
        </authorList>
    </citation>
    <scope>NUCLEOTIDE SEQUENCE [LARGE SCALE GENOMIC DNA]</scope>
    <source>
        <strain evidence="6 7">DSM 43805</strain>
    </source>
</reference>
<gene>
    <name evidence="6" type="ORF">C8E87_8384</name>
</gene>
<evidence type="ECO:0000313" key="6">
    <source>
        <dbReference type="EMBL" id="TDO32906.1"/>
    </source>
</evidence>
<evidence type="ECO:0000313" key="7">
    <source>
        <dbReference type="Proteomes" id="UP000294901"/>
    </source>
</evidence>
<evidence type="ECO:0000256" key="2">
    <source>
        <dbReference type="ARBA" id="ARBA00022777"/>
    </source>
</evidence>
<dbReference type="AlphaFoldDB" id="A0A4R6JEB0"/>
<accession>A0A4R6JEB0</accession>
<keyword evidence="7" id="KW-1185">Reference proteome</keyword>
<dbReference type="InterPro" id="IPR036388">
    <property type="entry name" value="WH-like_DNA-bd_sf"/>
</dbReference>
<sequence length="243" mass="26330">MTDNDKLDDTIADTIADEALEQLSRAARALRSDEAPGLTAIVAEAVAMIPSATWAGLSELNRGRLAPRATFGEPPSVLDRLQRELGLGPCVDAAREQRVVVIDDTGADERWPEFAAEAVRQGVRSMLCVPLWVDSLRLGTLSLYGEKNAAFGESERRLAAVYGTLAALAMADGRRVAQLTLALETRDLIGQAKGVLMERLRITPDAAFEVLTRISQNANERLASVAERIVRTGELPDQARTTH</sequence>
<dbReference type="Gene3D" id="1.10.10.10">
    <property type="entry name" value="Winged helix-like DNA-binding domain superfamily/Winged helix DNA-binding domain"/>
    <property type="match status" value="1"/>
</dbReference>
<dbReference type="GO" id="GO:0016301">
    <property type="term" value="F:kinase activity"/>
    <property type="evidence" value="ECO:0007669"/>
    <property type="project" value="UniProtKB-KW"/>
</dbReference>
<feature type="domain" description="ANTAR" evidence="5">
    <location>
        <begin position="169"/>
        <end position="230"/>
    </location>
</feature>
<dbReference type="GO" id="GO:0003723">
    <property type="term" value="F:RNA binding"/>
    <property type="evidence" value="ECO:0007669"/>
    <property type="project" value="InterPro"/>
</dbReference>
<dbReference type="InterPro" id="IPR003018">
    <property type="entry name" value="GAF"/>
</dbReference>
<dbReference type="Pfam" id="PF03861">
    <property type="entry name" value="ANTAR"/>
    <property type="match status" value="1"/>
</dbReference>
<dbReference type="PIRSF" id="PIRSF036625">
    <property type="entry name" value="GAF_ANTAR"/>
    <property type="match status" value="1"/>
</dbReference>
<keyword evidence="1" id="KW-0808">Transferase</keyword>
<dbReference type="SMART" id="SM01012">
    <property type="entry name" value="ANTAR"/>
    <property type="match status" value="1"/>
</dbReference>
<keyword evidence="3" id="KW-0805">Transcription regulation</keyword>
<dbReference type="Proteomes" id="UP000294901">
    <property type="component" value="Unassembled WGS sequence"/>
</dbReference>
<dbReference type="EMBL" id="SNWR01000002">
    <property type="protein sequence ID" value="TDO32906.1"/>
    <property type="molecule type" value="Genomic_DNA"/>
</dbReference>
<proteinExistence type="predicted"/>
<dbReference type="RefSeq" id="WP_133878814.1">
    <property type="nucleotide sequence ID" value="NZ_BOMD01000048.1"/>
</dbReference>
<keyword evidence="4" id="KW-0804">Transcription</keyword>
<evidence type="ECO:0000256" key="1">
    <source>
        <dbReference type="ARBA" id="ARBA00022679"/>
    </source>
</evidence>
<dbReference type="OrthoDB" id="3688893at2"/>
<keyword evidence="2" id="KW-0418">Kinase</keyword>
<evidence type="ECO:0000256" key="4">
    <source>
        <dbReference type="ARBA" id="ARBA00023163"/>
    </source>
</evidence>
<evidence type="ECO:0000259" key="5">
    <source>
        <dbReference type="PROSITE" id="PS50921"/>
    </source>
</evidence>
<dbReference type="InterPro" id="IPR029016">
    <property type="entry name" value="GAF-like_dom_sf"/>
</dbReference>
<dbReference type="Pfam" id="PF13185">
    <property type="entry name" value="GAF_2"/>
    <property type="match status" value="1"/>
</dbReference>
<protein>
    <submittedName>
        <fullName evidence="6">GAF domain-containing protein</fullName>
    </submittedName>
</protein>
<comment type="caution">
    <text evidence="6">The sequence shown here is derived from an EMBL/GenBank/DDBJ whole genome shotgun (WGS) entry which is preliminary data.</text>
</comment>
<dbReference type="Gene3D" id="3.30.450.40">
    <property type="match status" value="1"/>
</dbReference>
<dbReference type="InterPro" id="IPR012074">
    <property type="entry name" value="GAF_ANTAR"/>
</dbReference>
<dbReference type="InterPro" id="IPR011006">
    <property type="entry name" value="CheY-like_superfamily"/>
</dbReference>
<name>A0A4R6JEB0_9ACTN</name>